<gene>
    <name evidence="8" type="ORF">MAM1_0211c08066</name>
</gene>
<dbReference type="InterPro" id="IPR016024">
    <property type="entry name" value="ARM-type_fold"/>
</dbReference>
<evidence type="ECO:0000256" key="2">
    <source>
        <dbReference type="ARBA" id="ARBA00006613"/>
    </source>
</evidence>
<sequence length="252" mass="28404">MENIIDYLTEPLRRAVKDENPNMHKTVALCVAKLYELEPKMTEEQGFIEMIWGQITILNVLLLMVTFPEKLTKSHIRHANEVGVELARRFVTTIGRCAIKIGKATERCIHVKRDLINIGEYAENTANAADLTRFFLDNSKDVHVQVRLQLLAATVKLFLKKSNENQALVQEILQVANMVCDIADICDRAYIYWWLLSTDSHAAKAMVLPELPLIADENQELSPALMATLMSEIGTLASVYHNPVKTSTAGKK</sequence>
<evidence type="ECO:0000256" key="4">
    <source>
        <dbReference type="ARBA" id="ARBA00022927"/>
    </source>
</evidence>
<dbReference type="GO" id="GO:0030117">
    <property type="term" value="C:membrane coat"/>
    <property type="evidence" value="ECO:0007669"/>
    <property type="project" value="InterPro"/>
</dbReference>
<dbReference type="AlphaFoldDB" id="A0A0C9MY46"/>
<evidence type="ECO:0000256" key="3">
    <source>
        <dbReference type="ARBA" id="ARBA00022448"/>
    </source>
</evidence>
<keyword evidence="4" id="KW-0653">Protein transport</keyword>
<organism evidence="8">
    <name type="scientific">Mucor ambiguus</name>
    <dbReference type="NCBI Taxonomy" id="91626"/>
    <lineage>
        <taxon>Eukaryota</taxon>
        <taxon>Fungi</taxon>
        <taxon>Fungi incertae sedis</taxon>
        <taxon>Mucoromycota</taxon>
        <taxon>Mucoromycotina</taxon>
        <taxon>Mucoromycetes</taxon>
        <taxon>Mucorales</taxon>
        <taxon>Mucorineae</taxon>
        <taxon>Mucoraceae</taxon>
        <taxon>Mucor</taxon>
    </lineage>
</organism>
<evidence type="ECO:0000259" key="6">
    <source>
        <dbReference type="Pfam" id="PF01602"/>
    </source>
</evidence>
<keyword evidence="3" id="KW-0813">Transport</keyword>
<name>A0A0C9MY46_9FUNG</name>
<dbReference type="EMBL" id="DF836500">
    <property type="protein sequence ID" value="GAN08552.1"/>
    <property type="molecule type" value="Genomic_DNA"/>
</dbReference>
<dbReference type="OrthoDB" id="10254310at2759"/>
<dbReference type="InterPro" id="IPR011989">
    <property type="entry name" value="ARM-like"/>
</dbReference>
<dbReference type="InterPro" id="IPR032682">
    <property type="entry name" value="Cnd1_C"/>
</dbReference>
<dbReference type="SUPFAM" id="SSF48371">
    <property type="entry name" value="ARM repeat"/>
    <property type="match status" value="1"/>
</dbReference>
<dbReference type="InterPro" id="IPR002553">
    <property type="entry name" value="Clathrin/coatomer_adapt-like_N"/>
</dbReference>
<proteinExistence type="inferred from homology"/>
<evidence type="ECO:0000313" key="9">
    <source>
        <dbReference type="Proteomes" id="UP000053815"/>
    </source>
</evidence>
<dbReference type="Pfam" id="PF01602">
    <property type="entry name" value="Adaptin_N"/>
    <property type="match status" value="1"/>
</dbReference>
<evidence type="ECO:0000259" key="7">
    <source>
        <dbReference type="Pfam" id="PF12717"/>
    </source>
</evidence>
<dbReference type="InterPro" id="IPR026739">
    <property type="entry name" value="AP_beta"/>
</dbReference>
<dbReference type="PANTHER" id="PTHR11134">
    <property type="entry name" value="ADAPTOR COMPLEX SUBUNIT BETA FAMILY MEMBER"/>
    <property type="match status" value="1"/>
</dbReference>
<dbReference type="STRING" id="91626.A0A0C9MY46"/>
<keyword evidence="9" id="KW-1185">Reference proteome</keyword>
<protein>
    <submittedName>
        <fullName evidence="8">Uncharacterized protein</fullName>
    </submittedName>
</protein>
<comment type="similarity">
    <text evidence="2">Belongs to the adaptor complexes large subunit family.</text>
</comment>
<feature type="domain" description="Condensin complex subunit 1 C-terminal" evidence="7">
    <location>
        <begin position="2"/>
        <end position="51"/>
    </location>
</feature>
<dbReference type="GO" id="GO:0006886">
    <property type="term" value="P:intracellular protein transport"/>
    <property type="evidence" value="ECO:0007669"/>
    <property type="project" value="InterPro"/>
</dbReference>
<evidence type="ECO:0000256" key="1">
    <source>
        <dbReference type="ARBA" id="ARBA00004308"/>
    </source>
</evidence>
<keyword evidence="5" id="KW-0472">Membrane</keyword>
<dbReference type="Pfam" id="PF12717">
    <property type="entry name" value="Cnd1"/>
    <property type="match status" value="1"/>
</dbReference>
<feature type="domain" description="Clathrin/coatomer adaptor adaptin-like N-terminal" evidence="6">
    <location>
        <begin position="118"/>
        <end position="199"/>
    </location>
</feature>
<comment type="subcellular location">
    <subcellularLocation>
        <location evidence="1">Endomembrane system</location>
    </subcellularLocation>
</comment>
<dbReference type="Gene3D" id="1.25.10.10">
    <property type="entry name" value="Leucine-rich Repeat Variant"/>
    <property type="match status" value="2"/>
</dbReference>
<dbReference type="GO" id="GO:0016192">
    <property type="term" value="P:vesicle-mediated transport"/>
    <property type="evidence" value="ECO:0007669"/>
    <property type="project" value="InterPro"/>
</dbReference>
<reference evidence="8" key="1">
    <citation type="submission" date="2014-09" db="EMBL/GenBank/DDBJ databases">
        <title>Draft genome sequence of an oleaginous Mucoromycotina fungus Mucor ambiguus NBRC6742.</title>
        <authorList>
            <person name="Takeda I."/>
            <person name="Yamane N."/>
            <person name="Morita T."/>
            <person name="Tamano K."/>
            <person name="Machida M."/>
            <person name="Baker S."/>
            <person name="Koike H."/>
        </authorList>
    </citation>
    <scope>NUCLEOTIDE SEQUENCE</scope>
    <source>
        <strain evidence="8">NBRC 6742</strain>
    </source>
</reference>
<evidence type="ECO:0000313" key="8">
    <source>
        <dbReference type="EMBL" id="GAN08552.1"/>
    </source>
</evidence>
<evidence type="ECO:0000256" key="5">
    <source>
        <dbReference type="ARBA" id="ARBA00023136"/>
    </source>
</evidence>
<accession>A0A0C9MY46</accession>
<dbReference type="Proteomes" id="UP000053815">
    <property type="component" value="Unassembled WGS sequence"/>
</dbReference>
<dbReference type="GO" id="GO:0012505">
    <property type="term" value="C:endomembrane system"/>
    <property type="evidence" value="ECO:0007669"/>
    <property type="project" value="UniProtKB-SubCell"/>
</dbReference>